<feature type="compositionally biased region" description="Basic and acidic residues" evidence="1">
    <location>
        <begin position="43"/>
        <end position="65"/>
    </location>
</feature>
<reference evidence="2 3" key="1">
    <citation type="submission" date="2019-03" db="EMBL/GenBank/DDBJ databases">
        <title>First draft genome of Liparis tanakae, snailfish: a comprehensive survey of snailfish specific genes.</title>
        <authorList>
            <person name="Kim W."/>
            <person name="Song I."/>
            <person name="Jeong J.-H."/>
            <person name="Kim D."/>
            <person name="Kim S."/>
            <person name="Ryu S."/>
            <person name="Song J.Y."/>
            <person name="Lee S.K."/>
        </authorList>
    </citation>
    <scope>NUCLEOTIDE SEQUENCE [LARGE SCALE GENOMIC DNA]</scope>
    <source>
        <tissue evidence="2">Muscle</tissue>
    </source>
</reference>
<evidence type="ECO:0000313" key="2">
    <source>
        <dbReference type="EMBL" id="TNN21758.1"/>
    </source>
</evidence>
<keyword evidence="3" id="KW-1185">Reference proteome</keyword>
<dbReference type="AlphaFoldDB" id="A0A4Z2DZ75"/>
<feature type="region of interest" description="Disordered" evidence="1">
    <location>
        <begin position="39"/>
        <end position="74"/>
    </location>
</feature>
<accession>A0A4Z2DZ75</accession>
<sequence>MDVIPMCSIFQELQIVHDTGYFSALPSLEEYWQQVTTLFPPSETRREEEEEKREREGEGEREPDSSSRASVSPE</sequence>
<protein>
    <submittedName>
        <fullName evidence="2">Krueppel-like factor 6</fullName>
    </submittedName>
</protein>
<dbReference type="EMBL" id="SRLO01026003">
    <property type="protein sequence ID" value="TNN21758.1"/>
    <property type="molecule type" value="Genomic_DNA"/>
</dbReference>
<name>A0A4Z2DZ75_9TELE</name>
<gene>
    <name evidence="2" type="primary">Klf6_2</name>
    <name evidence="2" type="ORF">EYF80_068130</name>
</gene>
<organism evidence="2 3">
    <name type="scientific">Liparis tanakae</name>
    <name type="common">Tanaka's snailfish</name>
    <dbReference type="NCBI Taxonomy" id="230148"/>
    <lineage>
        <taxon>Eukaryota</taxon>
        <taxon>Metazoa</taxon>
        <taxon>Chordata</taxon>
        <taxon>Craniata</taxon>
        <taxon>Vertebrata</taxon>
        <taxon>Euteleostomi</taxon>
        <taxon>Actinopterygii</taxon>
        <taxon>Neopterygii</taxon>
        <taxon>Teleostei</taxon>
        <taxon>Neoteleostei</taxon>
        <taxon>Acanthomorphata</taxon>
        <taxon>Eupercaria</taxon>
        <taxon>Perciformes</taxon>
        <taxon>Cottioidei</taxon>
        <taxon>Cottales</taxon>
        <taxon>Liparidae</taxon>
        <taxon>Liparis</taxon>
    </lineage>
</organism>
<dbReference type="Proteomes" id="UP000314294">
    <property type="component" value="Unassembled WGS sequence"/>
</dbReference>
<comment type="caution">
    <text evidence="2">The sequence shown here is derived from an EMBL/GenBank/DDBJ whole genome shotgun (WGS) entry which is preliminary data.</text>
</comment>
<evidence type="ECO:0000256" key="1">
    <source>
        <dbReference type="SAM" id="MobiDB-lite"/>
    </source>
</evidence>
<dbReference type="OrthoDB" id="4748970at2759"/>
<proteinExistence type="predicted"/>
<evidence type="ECO:0000313" key="3">
    <source>
        <dbReference type="Proteomes" id="UP000314294"/>
    </source>
</evidence>